<dbReference type="Pfam" id="PF07963">
    <property type="entry name" value="N_methyl"/>
    <property type="match status" value="1"/>
</dbReference>
<proteinExistence type="inferred from homology"/>
<keyword evidence="7 11" id="KW-1133">Transmembrane helix</keyword>
<dbReference type="InterPro" id="IPR012902">
    <property type="entry name" value="N_methyl_site"/>
</dbReference>
<evidence type="ECO:0000256" key="3">
    <source>
        <dbReference type="ARBA" id="ARBA00022475"/>
    </source>
</evidence>
<evidence type="ECO:0000256" key="7">
    <source>
        <dbReference type="ARBA" id="ARBA00022989"/>
    </source>
</evidence>
<dbReference type="AlphaFoldDB" id="A0A5J6QID4"/>
<dbReference type="Pfam" id="PF12019">
    <property type="entry name" value="GspH"/>
    <property type="match status" value="1"/>
</dbReference>
<evidence type="ECO:0000256" key="9">
    <source>
        <dbReference type="ARBA" id="ARBA00025772"/>
    </source>
</evidence>
<dbReference type="Gene3D" id="3.55.40.10">
    <property type="entry name" value="minor pseudopilin epsh domain"/>
    <property type="match status" value="1"/>
</dbReference>
<evidence type="ECO:0000256" key="4">
    <source>
        <dbReference type="ARBA" id="ARBA00022481"/>
    </source>
</evidence>
<dbReference type="GO" id="GO:0005886">
    <property type="term" value="C:plasma membrane"/>
    <property type="evidence" value="ECO:0007669"/>
    <property type="project" value="UniProtKB-SubCell"/>
</dbReference>
<evidence type="ECO:0000256" key="5">
    <source>
        <dbReference type="ARBA" id="ARBA00022519"/>
    </source>
</evidence>
<evidence type="ECO:0000256" key="10">
    <source>
        <dbReference type="ARBA" id="ARBA00030775"/>
    </source>
</evidence>
<sequence length="170" mass="19366">MKRNRQAAVTLLELLIVITIVCAIAMLMPSFLEFSAKARIRQFEQQLFLLVQQARLHAATRRVRVTVCPLDDNQRCHRNWNAPISAFEDPAGKRRLDHDDKLIATAPALPLIDVDWKGMGGNRAIHFNLHGHTAVTNGRVRLCRQGKVIRELVLNRQGRLRRSVTEDSQC</sequence>
<reference evidence="13 14" key="1">
    <citation type="submission" date="2019-08" db="EMBL/GenBank/DDBJ databases">
        <title>Whole-genome Sequencing of e-waste polymer degrading bacterium Pseudomonas sp. strain PE08.</title>
        <authorList>
            <person name="Kirdat K."/>
            <person name="Debbarma P."/>
            <person name="Narawade N."/>
            <person name="Suyal D."/>
            <person name="Thorat V."/>
            <person name="Shouche Y."/>
            <person name="Goel R."/>
            <person name="Yadav A."/>
        </authorList>
    </citation>
    <scope>NUCLEOTIDE SEQUENCE [LARGE SCALE GENOMIC DNA]</scope>
    <source>
        <strain evidence="13 14">PE08</strain>
    </source>
</reference>
<name>A0A5J6QID4_9GAMM</name>
<dbReference type="GO" id="GO:0015628">
    <property type="term" value="P:protein secretion by the type II secretion system"/>
    <property type="evidence" value="ECO:0007669"/>
    <property type="project" value="InterPro"/>
</dbReference>
<keyword evidence="6 11" id="KW-0812">Transmembrane</keyword>
<evidence type="ECO:0000256" key="2">
    <source>
        <dbReference type="ARBA" id="ARBA00021549"/>
    </source>
</evidence>
<evidence type="ECO:0000313" key="14">
    <source>
        <dbReference type="Proteomes" id="UP000327179"/>
    </source>
</evidence>
<evidence type="ECO:0000256" key="1">
    <source>
        <dbReference type="ARBA" id="ARBA00004377"/>
    </source>
</evidence>
<evidence type="ECO:0000313" key="13">
    <source>
        <dbReference type="EMBL" id="QEY61312.1"/>
    </source>
</evidence>
<feature type="domain" description="General secretion pathway GspH" evidence="12">
    <location>
        <begin position="45"/>
        <end position="158"/>
    </location>
</feature>
<feature type="transmembrane region" description="Helical" evidence="11">
    <location>
        <begin position="12"/>
        <end position="32"/>
    </location>
</feature>
<evidence type="ECO:0000259" key="12">
    <source>
        <dbReference type="Pfam" id="PF12019"/>
    </source>
</evidence>
<dbReference type="SUPFAM" id="SSF54523">
    <property type="entry name" value="Pili subunits"/>
    <property type="match status" value="1"/>
</dbReference>
<dbReference type="Proteomes" id="UP000327179">
    <property type="component" value="Chromosome"/>
</dbReference>
<evidence type="ECO:0000256" key="6">
    <source>
        <dbReference type="ARBA" id="ARBA00022692"/>
    </source>
</evidence>
<dbReference type="RefSeq" id="WP_151131864.1">
    <property type="nucleotide sequence ID" value="NZ_CP043311.1"/>
</dbReference>
<organism evidence="13 14">
    <name type="scientific">Metapseudomonas lalkuanensis</name>
    <dbReference type="NCBI Taxonomy" id="2604832"/>
    <lineage>
        <taxon>Bacteria</taxon>
        <taxon>Pseudomonadati</taxon>
        <taxon>Pseudomonadota</taxon>
        <taxon>Gammaproteobacteria</taxon>
        <taxon>Pseudomonadales</taxon>
        <taxon>Pseudomonadaceae</taxon>
        <taxon>Metapseudomonas</taxon>
    </lineage>
</organism>
<evidence type="ECO:0000256" key="11">
    <source>
        <dbReference type="SAM" id="Phobius"/>
    </source>
</evidence>
<keyword evidence="14" id="KW-1185">Reference proteome</keyword>
<evidence type="ECO:0000256" key="8">
    <source>
        <dbReference type="ARBA" id="ARBA00023136"/>
    </source>
</evidence>
<comment type="similarity">
    <text evidence="9">Belongs to the GSP H family.</text>
</comment>
<gene>
    <name evidence="13" type="ORF">FXN65_04315</name>
</gene>
<keyword evidence="3" id="KW-1003">Cell membrane</keyword>
<dbReference type="KEGG" id="plal:FXN65_04315"/>
<dbReference type="EMBL" id="CP043311">
    <property type="protein sequence ID" value="QEY61312.1"/>
    <property type="molecule type" value="Genomic_DNA"/>
</dbReference>
<comment type="subcellular location">
    <subcellularLocation>
        <location evidence="1">Cell inner membrane</location>
        <topology evidence="1">Single-pass membrane protein</topology>
    </subcellularLocation>
</comment>
<dbReference type="GO" id="GO:0015627">
    <property type="term" value="C:type II protein secretion system complex"/>
    <property type="evidence" value="ECO:0007669"/>
    <property type="project" value="InterPro"/>
</dbReference>
<dbReference type="InterPro" id="IPR022346">
    <property type="entry name" value="T2SS_GspH"/>
</dbReference>
<keyword evidence="5" id="KW-0997">Cell inner membrane</keyword>
<dbReference type="InterPro" id="IPR045584">
    <property type="entry name" value="Pilin-like"/>
</dbReference>
<keyword evidence="4" id="KW-0488">Methylation</keyword>
<protein>
    <recommendedName>
        <fullName evidence="2">Type II secretion system protein H</fullName>
    </recommendedName>
    <alternativeName>
        <fullName evidence="10">General secretion pathway protein H</fullName>
    </alternativeName>
</protein>
<keyword evidence="8 11" id="KW-0472">Membrane</keyword>
<accession>A0A5J6QID4</accession>